<evidence type="ECO:0000313" key="4">
    <source>
        <dbReference type="EMBL" id="KPI89425.1"/>
    </source>
</evidence>
<feature type="compositionally biased region" description="Low complexity" evidence="2">
    <location>
        <begin position="1638"/>
        <end position="1670"/>
    </location>
</feature>
<feature type="compositionally biased region" description="Low complexity" evidence="2">
    <location>
        <begin position="1130"/>
        <end position="1142"/>
    </location>
</feature>
<feature type="region of interest" description="Disordered" evidence="2">
    <location>
        <begin position="867"/>
        <end position="997"/>
    </location>
</feature>
<keyword evidence="1" id="KW-0175">Coiled coil</keyword>
<dbReference type="VEuPathDB" id="TriTrypDB:Lsey_0024_0180"/>
<feature type="region of interest" description="Disordered" evidence="2">
    <location>
        <begin position="1104"/>
        <end position="1161"/>
    </location>
</feature>
<dbReference type="OrthoDB" id="10251804at2759"/>
<feature type="compositionally biased region" description="Polar residues" evidence="2">
    <location>
        <begin position="1306"/>
        <end position="1315"/>
    </location>
</feature>
<feature type="region of interest" description="Disordered" evidence="2">
    <location>
        <begin position="1425"/>
        <end position="1459"/>
    </location>
</feature>
<feature type="region of interest" description="Disordered" evidence="2">
    <location>
        <begin position="444"/>
        <end position="507"/>
    </location>
</feature>
<reference evidence="4 5" key="1">
    <citation type="journal article" date="2015" name="PLoS Pathog.">
        <title>Leptomonas seymouri: Adaptations to the Dixenous Life Cycle Analyzed by Genome Sequencing, Transcriptome Profiling and Co-infection with Leishmania donovani.</title>
        <authorList>
            <person name="Kraeva N."/>
            <person name="Butenko A."/>
            <person name="Hlavacova J."/>
            <person name="Kostygov A."/>
            <person name="Myskova J."/>
            <person name="Grybchuk D."/>
            <person name="Lestinova T."/>
            <person name="Votypka J."/>
            <person name="Volf P."/>
            <person name="Opperdoes F."/>
            <person name="Flegontov P."/>
            <person name="Lukes J."/>
            <person name="Yurchenko V."/>
        </authorList>
    </citation>
    <scope>NUCLEOTIDE SEQUENCE [LARGE SCALE GENOMIC DNA]</scope>
    <source>
        <strain evidence="4 5">ATCC 30220</strain>
    </source>
</reference>
<dbReference type="EMBL" id="LJSK01000024">
    <property type="protein sequence ID" value="KPI89425.1"/>
    <property type="molecule type" value="Genomic_DNA"/>
</dbReference>
<feature type="region of interest" description="Disordered" evidence="2">
    <location>
        <begin position="2225"/>
        <end position="2272"/>
    </location>
</feature>
<name>A0A0N1PES3_LEPSE</name>
<feature type="region of interest" description="Disordered" evidence="2">
    <location>
        <begin position="1354"/>
        <end position="1389"/>
    </location>
</feature>
<comment type="caution">
    <text evidence="4">The sequence shown here is derived from an EMBL/GenBank/DDBJ whole genome shotgun (WGS) entry which is preliminary data.</text>
</comment>
<gene>
    <name evidence="4" type="ORF">ABL78_1461</name>
</gene>
<evidence type="ECO:0000313" key="5">
    <source>
        <dbReference type="Proteomes" id="UP000038009"/>
    </source>
</evidence>
<feature type="compositionally biased region" description="Low complexity" evidence="2">
    <location>
        <begin position="2235"/>
        <end position="2249"/>
    </location>
</feature>
<feature type="compositionally biased region" description="Polar residues" evidence="2">
    <location>
        <begin position="1354"/>
        <end position="1364"/>
    </location>
</feature>
<feature type="compositionally biased region" description="Basic and acidic residues" evidence="2">
    <location>
        <begin position="2020"/>
        <end position="2033"/>
    </location>
</feature>
<keyword evidence="3" id="KW-1133">Transmembrane helix</keyword>
<feature type="compositionally biased region" description="Basic and acidic residues" evidence="2">
    <location>
        <begin position="887"/>
        <end position="897"/>
    </location>
</feature>
<feature type="compositionally biased region" description="Polar residues" evidence="2">
    <location>
        <begin position="1986"/>
        <end position="2006"/>
    </location>
</feature>
<dbReference type="InterPro" id="IPR013083">
    <property type="entry name" value="Znf_RING/FYVE/PHD"/>
</dbReference>
<feature type="region of interest" description="Disordered" evidence="2">
    <location>
        <begin position="219"/>
        <end position="269"/>
    </location>
</feature>
<dbReference type="GO" id="GO:0006511">
    <property type="term" value="P:ubiquitin-dependent protein catabolic process"/>
    <property type="evidence" value="ECO:0007669"/>
    <property type="project" value="TreeGrafter"/>
</dbReference>
<sequence length="2415" mass="259081">MAFEALINTITLVCLVLFGLWIISCVFQAVALLLMRRAYRRHSKHVLTIPFIPLQTRLFHELAVPQFLASKAIQLGDLPPVPRALRSVATAEYVPLEVAPSLSLPALTSESLSPVSSVLTDSPCNTLSNTKDKDVRKSSRRNAGVSRKIGICHGQVEMDQPVAVTVNLQPPASESAEVANPWWWTPKLDGKCLVLGLQLPLHLQSTASRSLSAQLEKRFSGAASPVPKRGHAGRFSASSSNQRGTGRRSSADPGAGSYTAQSSHRRQPTVSLQLKQYRLSTAALLSLTAPPANSTHSTLSNLRSAAHLDLQRSSYHCDQYRCGGDSVVRHSEGLHAAIEAQLATAPMPVITRRTTSSSIPRLIDAAYPVNTERGSTREESEDPFHFDAIKYAHIRHNQRLLEVAVAEQTAMAHRARNYRKSAKRAQRIAAVLMQYLQYIHEDGGNVTPLDDSLADETGRGEDSNARGTPDTSGLRSGGDSTMDGGPRSAARTSISSPRRRLKQSSWVPLFGDSRDEHGGFRHLDSLHTGSGALPRRLTQSLVQPSPNTPLAPSAVHMNRVTNKSEATSAGARPLPQQSSSIQQPTAVVSMPLSIHEQRRSTRKRHEAALEIADSAVEALEALVERVRQAQTLRPRYQALLLTVNFSAERFIVRRGPSGLPPWAALSSSHTSTNAPGAPSSSSHHVDGGGAAGPRHTRSFPFKYHSKTSIGQLCSYSSGTRQPCSSVRDFPQVSSVNGARNAGVFAPEPAFTRATDDRAAGGASGGKGGISSPSLDQFANATSLRNFSDAFADETATVEGDAGAMLLTSGPMRTSNAEVSAAVKTLSDGVVKAPAMNVGSPASAGPFGSTSANNAAAEFLRASRQLKLDPDSDVSGNSSSNWSNERGSNGREGNERNNGRSQGPSLGSKRQRRAAEQAASSASDSTNISGKRTSLRRDANSVCTDGDTLRAQSQKDAGAPRNREQRRPSPRNEEQDAADTSVSQPGAAAAIAAPSAPRGPCETDLRLVYIIGADRATLLRSLTVDATQTFSAGTQNFLCFFTLRDEQRARRRYLKEVDRQYRLELQQRAHERIRVPAAPLPTEEDHCDSSFDEEALRSYRMQVPPAAAAAPPPLRSGALTPDSLRHTGSTLRRGASLGSSAALHSDPTELREDSDSTITPTVSRNGRYRTMFSSHSADSFTGVNTAFTLSLPPPSSGYGAVGAVHAIEEQSAGLDGSLCSALSTATHPGMEASLRFCSDVAGPFDQGRNSSGAATENAETHRFQTVHSASSSMLSSMNSMLSVLSQKENTAIAVDVPRQEKDDGDTAGSNSAQDNNIHNDEVVKHTSTMEGGDLQLLANTDNAVARSMHSVSSVVEHPTGNNMMSTHPHPPLRAEVSATSASAENTTGPKVAGTAAVEPGAATLSPHQPLMSTVAAAPAKGKGGSGVSPVAGAAQDANEVGRINPKSSTLKSTEAKGNGKKARKAAAKAIALATELATPQETDCTAAIASVPLTQSMLEVQDAVGDHDVRRYHAAIGITLPEQVFLLRDAQAEAEPFVSTFPTFTHSGGCGYHRRSTISMRSASNSPAHTHPSPSLTPLQSAAVPSAALRGTLSQSRRGARVLEGQVEVAELSFNVLSRQLGPFVPQHGPSASTRSHGSVVDNLDDVASSSNNDNSDGESSSSSHASSSCGDADHDSNGSGRSQRRKSLRQRKRRERGARTLTREEREARQSSRNKRRNDKRNTDRQSKGRQRSQQRTHSQRDAKSSTNTSASRSERRHRRRQREQQRRIAAWRRRILRKRAAASRAGYSPISVAMLFFTAPPQLPVEMLHRFQMQSTAYVQSAQPIPPWALGSLASGIPLGVAPRRASDSPPVEELQQRPSASICVTLIYTSTAEQVTETLLVARELAISSKLKKRALQSSLLETSLASFSMHDSNRSAEHHFRGCVEELREWQQNGERLGSPASRSSGGCEDDFSFPRDAASASTVPPSVFDSLHTRGRTRDIDSLSSTVTESPPQRVESGTATFTGDEVSVVFSDGESAEKRKQTPKEGRNGKSNNGSRLDDSLSEGIAAATTTSEESLSPPQLLLLTESMDSVKSEDDHIASTVGAWRSSTSVCDDKSGDVDAGRLRKEDTACFNDDTLADEHARSNSRGYRASELGGVLHGGDAVHLANGDRGHQGEKSFDAVVDDVVDVLRDSASFPDGVPVGVSLTYVRIGNDLYAVTEVVDRTFLQYREERVIYPTKKEATADGENGGDAASASSGASYYLDSGEDAEPRNAPPSPLSSSSSVDSPFSRLDAALEAIQNQHEATARQLRRRMHHRNRAVSTMNFGDLSYSLAGSAPVRPGTRRQEVHMCWRCLSAEAAVICLPCGHYAVCEECAELLADCCICKTPILSSVVLLERKKTQQTESTLMQQHQRQPSRCHSRGREQRPEQ</sequence>
<feature type="region of interest" description="Disordered" evidence="2">
    <location>
        <begin position="1626"/>
        <end position="1767"/>
    </location>
</feature>
<feature type="region of interest" description="Disordered" evidence="2">
    <location>
        <begin position="1296"/>
        <end position="1317"/>
    </location>
</feature>
<proteinExistence type="predicted"/>
<evidence type="ECO:0000256" key="2">
    <source>
        <dbReference type="SAM" id="MobiDB-lite"/>
    </source>
</evidence>
<feature type="compositionally biased region" description="Low complexity" evidence="2">
    <location>
        <begin position="984"/>
        <end position="997"/>
    </location>
</feature>
<evidence type="ECO:0000256" key="1">
    <source>
        <dbReference type="SAM" id="Coils"/>
    </source>
</evidence>
<feature type="compositionally biased region" description="Basic and acidic residues" evidence="2">
    <location>
        <begin position="1697"/>
        <end position="1710"/>
    </location>
</feature>
<dbReference type="Pfam" id="PF13920">
    <property type="entry name" value="zf-C3HC4_3"/>
    <property type="match status" value="1"/>
</dbReference>
<feature type="compositionally biased region" description="Polar residues" evidence="2">
    <location>
        <begin position="465"/>
        <end position="474"/>
    </location>
</feature>
<feature type="region of interest" description="Disordered" evidence="2">
    <location>
        <begin position="663"/>
        <end position="700"/>
    </location>
</feature>
<feature type="region of interest" description="Disordered" evidence="2">
    <location>
        <begin position="1559"/>
        <end position="1597"/>
    </location>
</feature>
<dbReference type="Proteomes" id="UP000038009">
    <property type="component" value="Unassembled WGS sequence"/>
</dbReference>
<feature type="transmembrane region" description="Helical" evidence="3">
    <location>
        <begin position="6"/>
        <end position="34"/>
    </location>
</feature>
<feature type="compositionally biased region" description="Polar residues" evidence="2">
    <location>
        <begin position="2389"/>
        <end position="2399"/>
    </location>
</feature>
<dbReference type="GO" id="GO:0016567">
    <property type="term" value="P:protein ubiquitination"/>
    <property type="evidence" value="ECO:0007669"/>
    <property type="project" value="InterPro"/>
</dbReference>
<feature type="compositionally biased region" description="Low complexity" evidence="2">
    <location>
        <begin position="915"/>
        <end position="924"/>
    </location>
</feature>
<feature type="compositionally biased region" description="Basic and acidic residues" evidence="2">
    <location>
        <begin position="960"/>
        <end position="973"/>
    </location>
</feature>
<feature type="region of interest" description="Disordered" evidence="2">
    <location>
        <begin position="1934"/>
        <end position="2045"/>
    </location>
</feature>
<dbReference type="PANTHER" id="PTHR15439">
    <property type="entry name" value="RETINOBLASTOMA-BINDING PROTEIN 6"/>
    <property type="match status" value="1"/>
</dbReference>
<feature type="compositionally biased region" description="Polar residues" evidence="2">
    <location>
        <begin position="258"/>
        <end position="269"/>
    </location>
</feature>
<feature type="coiled-coil region" evidence="1">
    <location>
        <begin position="602"/>
        <end position="629"/>
    </location>
</feature>
<feature type="compositionally biased region" description="Polar residues" evidence="2">
    <location>
        <begin position="236"/>
        <end position="248"/>
    </location>
</feature>
<feature type="compositionally biased region" description="Polar residues" evidence="2">
    <location>
        <begin position="1376"/>
        <end position="1387"/>
    </location>
</feature>
<feature type="compositionally biased region" description="Basic residues" evidence="2">
    <location>
        <begin position="1682"/>
        <end position="1696"/>
    </location>
</feature>
<dbReference type="InterPro" id="IPR033489">
    <property type="entry name" value="RBBP6"/>
</dbReference>
<dbReference type="GO" id="GO:0006397">
    <property type="term" value="P:mRNA processing"/>
    <property type="evidence" value="ECO:0007669"/>
    <property type="project" value="InterPro"/>
</dbReference>
<feature type="region of interest" description="Disordered" evidence="2">
    <location>
        <begin position="563"/>
        <end position="584"/>
    </location>
</feature>
<feature type="compositionally biased region" description="Polar residues" evidence="2">
    <location>
        <begin position="665"/>
        <end position="682"/>
    </location>
</feature>
<evidence type="ECO:0000256" key="3">
    <source>
        <dbReference type="SAM" id="Phobius"/>
    </source>
</evidence>
<organism evidence="4 5">
    <name type="scientific">Leptomonas seymouri</name>
    <dbReference type="NCBI Taxonomy" id="5684"/>
    <lineage>
        <taxon>Eukaryota</taxon>
        <taxon>Discoba</taxon>
        <taxon>Euglenozoa</taxon>
        <taxon>Kinetoplastea</taxon>
        <taxon>Metakinetoplastina</taxon>
        <taxon>Trypanosomatida</taxon>
        <taxon>Trypanosomatidae</taxon>
        <taxon>Leishmaniinae</taxon>
        <taxon>Leptomonas</taxon>
    </lineage>
</organism>
<accession>A0A0N1PES3</accession>
<dbReference type="Gene3D" id="3.30.40.10">
    <property type="entry name" value="Zinc/RING finger domain, C3HC4 (zinc finger)"/>
    <property type="match status" value="1"/>
</dbReference>
<feature type="compositionally biased region" description="Polar residues" evidence="2">
    <location>
        <begin position="1559"/>
        <end position="1579"/>
    </location>
</feature>
<dbReference type="GO" id="GO:0061630">
    <property type="term" value="F:ubiquitin protein ligase activity"/>
    <property type="evidence" value="ECO:0007669"/>
    <property type="project" value="InterPro"/>
</dbReference>
<feature type="compositionally biased region" description="Low complexity" evidence="2">
    <location>
        <begin position="872"/>
        <end position="886"/>
    </location>
</feature>
<keyword evidence="3" id="KW-0472">Membrane</keyword>
<protein>
    <submittedName>
        <fullName evidence="4">Uncharacterized protein</fullName>
    </submittedName>
</protein>
<feature type="compositionally biased region" description="Low complexity" evidence="2">
    <location>
        <begin position="573"/>
        <end position="584"/>
    </location>
</feature>
<dbReference type="GO" id="GO:0005634">
    <property type="term" value="C:nucleus"/>
    <property type="evidence" value="ECO:0007669"/>
    <property type="project" value="TreeGrafter"/>
</dbReference>
<keyword evidence="5" id="KW-1185">Reference proteome</keyword>
<keyword evidence="3" id="KW-0812">Transmembrane</keyword>
<feature type="region of interest" description="Disordered" evidence="2">
    <location>
        <begin position="2389"/>
        <end position="2415"/>
    </location>
</feature>
<feature type="region of interest" description="Disordered" evidence="2">
    <location>
        <begin position="754"/>
        <end position="773"/>
    </location>
</feature>
<dbReference type="OMA" id="ICVTLIY"/>
<dbReference type="PANTHER" id="PTHR15439:SF0">
    <property type="entry name" value="CELL DIVISION CYCLE AND APOPTOSIS REGULATOR PROTEIN 1-RELATED"/>
    <property type="match status" value="1"/>
</dbReference>